<organism evidence="4">
    <name type="scientific">viral metagenome</name>
    <dbReference type="NCBI Taxonomy" id="1070528"/>
    <lineage>
        <taxon>unclassified sequences</taxon>
        <taxon>metagenomes</taxon>
        <taxon>organismal metagenomes</taxon>
    </lineage>
</organism>
<protein>
    <submittedName>
        <fullName evidence="4">Uncharacterized protein</fullName>
    </submittedName>
</protein>
<reference evidence="4" key="1">
    <citation type="journal article" date="2020" name="Nature">
        <title>Giant virus diversity and host interactions through global metagenomics.</title>
        <authorList>
            <person name="Schulz F."/>
            <person name="Roux S."/>
            <person name="Paez-Espino D."/>
            <person name="Jungbluth S."/>
            <person name="Walsh D.A."/>
            <person name="Denef V.J."/>
            <person name="McMahon K.D."/>
            <person name="Konstantinidis K.T."/>
            <person name="Eloe-Fadrosh E.A."/>
            <person name="Kyrpides N.C."/>
            <person name="Woyke T."/>
        </authorList>
    </citation>
    <scope>NUCLEOTIDE SEQUENCE</scope>
    <source>
        <strain evidence="4">GVMAG-M-3300010158-60</strain>
    </source>
</reference>
<dbReference type="GO" id="GO:0016616">
    <property type="term" value="F:oxidoreductase activity, acting on the CH-OH group of donors, NAD or NADP as acceptor"/>
    <property type="evidence" value="ECO:0007669"/>
    <property type="project" value="InterPro"/>
</dbReference>
<dbReference type="InterPro" id="IPR001732">
    <property type="entry name" value="UDP-Glc/GDP-Man_DH_N"/>
</dbReference>
<feature type="domain" description="UDP-glucose/GDP-mannose dehydrogenase N-terminal" evidence="3">
    <location>
        <begin position="40"/>
        <end position="140"/>
    </location>
</feature>
<name>A0A6C0BAZ9_9ZZZZ</name>
<dbReference type="InterPro" id="IPR013328">
    <property type="entry name" value="6PGD_dom2"/>
</dbReference>
<evidence type="ECO:0000313" key="4">
    <source>
        <dbReference type="EMBL" id="QHS89276.1"/>
    </source>
</evidence>
<dbReference type="Gene3D" id="1.10.1040.10">
    <property type="entry name" value="N-(1-d-carboxylethyl)-l-norvaline Dehydrogenase, domain 2"/>
    <property type="match status" value="1"/>
</dbReference>
<dbReference type="EMBL" id="MN739108">
    <property type="protein sequence ID" value="QHS89276.1"/>
    <property type="molecule type" value="Genomic_DNA"/>
</dbReference>
<proteinExistence type="inferred from homology"/>
<evidence type="ECO:0000259" key="3">
    <source>
        <dbReference type="Pfam" id="PF03721"/>
    </source>
</evidence>
<dbReference type="Pfam" id="PF00984">
    <property type="entry name" value="UDPG_MGDP_dh"/>
    <property type="match status" value="1"/>
</dbReference>
<dbReference type="InterPro" id="IPR036291">
    <property type="entry name" value="NAD(P)-bd_dom_sf"/>
</dbReference>
<dbReference type="GO" id="GO:0051287">
    <property type="term" value="F:NAD binding"/>
    <property type="evidence" value="ECO:0007669"/>
    <property type="project" value="InterPro"/>
</dbReference>
<dbReference type="SUPFAM" id="SSF51735">
    <property type="entry name" value="NAD(P)-binding Rossmann-fold domains"/>
    <property type="match status" value="1"/>
</dbReference>
<evidence type="ECO:0000259" key="2">
    <source>
        <dbReference type="Pfam" id="PF00984"/>
    </source>
</evidence>
<comment type="similarity">
    <text evidence="1">Belongs to the UDP-glucose/GDP-mannose dehydrogenase family.</text>
</comment>
<evidence type="ECO:0000256" key="1">
    <source>
        <dbReference type="ARBA" id="ARBA00006601"/>
    </source>
</evidence>
<dbReference type="PANTHER" id="PTHR43750:SF3">
    <property type="entry name" value="UDP-GLUCOSE 6-DEHYDROGENASE TUAD"/>
    <property type="match status" value="1"/>
</dbReference>
<dbReference type="Gene3D" id="3.40.50.720">
    <property type="entry name" value="NAD(P)-binding Rossmann-like Domain"/>
    <property type="match status" value="1"/>
</dbReference>
<dbReference type="InterPro" id="IPR008927">
    <property type="entry name" value="6-PGluconate_DH-like_C_sf"/>
</dbReference>
<accession>A0A6C0BAZ9</accession>
<dbReference type="SUPFAM" id="SSF48179">
    <property type="entry name" value="6-phosphogluconate dehydrogenase C-terminal domain-like"/>
    <property type="match status" value="1"/>
</dbReference>
<dbReference type="InterPro" id="IPR014026">
    <property type="entry name" value="UDP-Glc/GDP-Man_DH_dimer"/>
</dbReference>
<feature type="domain" description="UDP-glucose/GDP-mannose dehydrogenase dimerisation" evidence="2">
    <location>
        <begin position="153"/>
        <end position="230"/>
    </location>
</feature>
<sequence>MKIGFIGLGVVGSAMRDVFSEKHETIFYDPKIPGSQFADILDTEIVFIAVPTNSGPSGECDLSIVNTVMEQLHTYKYKGIICIKSTVIPETTIGLIKKYNNPRICFSPEFLKERSAYQDFKASPFCIVGTVDDEVFEIMSRLHPVCKRLEPTAAEMAKYFQNVYNTNKILFANGFYELCKKKGVDYGAMLESLSIDTAYLKCSEGLRGPAGACLPKDTRAFNEYVKKEGGASLFQALVNDMDLYPKTVIIESYESPATESQSAPQLQAPL</sequence>
<dbReference type="AlphaFoldDB" id="A0A6C0BAZ9"/>
<dbReference type="PANTHER" id="PTHR43750">
    <property type="entry name" value="UDP-GLUCOSE 6-DEHYDROGENASE TUAD"/>
    <property type="match status" value="1"/>
</dbReference>
<dbReference type="Pfam" id="PF03721">
    <property type="entry name" value="UDPG_MGDP_dh_N"/>
    <property type="match status" value="1"/>
</dbReference>